<evidence type="ECO:0000313" key="3">
    <source>
        <dbReference type="EMBL" id="OOM63719.1"/>
    </source>
</evidence>
<name>A0A1S8SEB5_CLOBE</name>
<keyword evidence="3" id="KW-0808">Transferase</keyword>
<dbReference type="SUPFAM" id="SSF51161">
    <property type="entry name" value="Trimeric LpxA-like enzymes"/>
    <property type="match status" value="1"/>
</dbReference>
<dbReference type="InterPro" id="IPR050179">
    <property type="entry name" value="Trans_hexapeptide_repeat"/>
</dbReference>
<accession>A0A1S8SEB5</accession>
<reference evidence="2" key="4">
    <citation type="submission" date="2020-05" db="EMBL/GenBank/DDBJ databases">
        <authorList>
            <person name="Brown S."/>
            <person name="Huntemann M."/>
            <person name="Clum A."/>
            <person name="Spunde A."/>
            <person name="Palaniappan K."/>
            <person name="Ritter S."/>
            <person name="Mikhailova N."/>
            <person name="Chen I.-M."/>
            <person name="Stamatis D."/>
            <person name="Reddy T."/>
            <person name="O'Malley R."/>
            <person name="Daum C."/>
            <person name="Shapiro N."/>
            <person name="Ivanova N."/>
            <person name="Kyrpides N."/>
            <person name="Woyke T."/>
        </authorList>
    </citation>
    <scope>NUCLEOTIDE SEQUENCE</scope>
    <source>
        <strain evidence="2">DJ080</strain>
    </source>
</reference>
<dbReference type="Pfam" id="PF00132">
    <property type="entry name" value="Hexapep"/>
    <property type="match status" value="2"/>
</dbReference>
<sequence length="225" mass="25426">MDKNKKLVIIGDGEFAEIAYEYFTYDSPYTVEAFAVEKQFITQKSLFGLPVIAFEEMEQTYSTKEYEVFTAITFTNFNRVRTRLYNEAKRKGYSFASYISSKAFVWRNAKIGENSFIFEDNTIQYNVEIGNNVVLWSGNHIGHRTKIKDNSFISSHVVVSGYCEVGENSFLGVNSTFVNNVSIGKNSFVAAGALITKNYGDNLFLKGSPAKPDSKSSLELFNIKE</sequence>
<dbReference type="RefSeq" id="WP_077837632.1">
    <property type="nucleotide sequence ID" value="NZ_CP144906.1"/>
</dbReference>
<dbReference type="Proteomes" id="UP001193748">
    <property type="component" value="Unassembled WGS sequence"/>
</dbReference>
<dbReference type="EMBL" id="JABSWW010000001">
    <property type="protein sequence ID" value="NRT87548.1"/>
    <property type="molecule type" value="Genomic_DNA"/>
</dbReference>
<organism evidence="3 6">
    <name type="scientific">Clostridium beijerinckii</name>
    <name type="common">Clostridium MP</name>
    <dbReference type="NCBI Taxonomy" id="1520"/>
    <lineage>
        <taxon>Bacteria</taxon>
        <taxon>Bacillati</taxon>
        <taxon>Bacillota</taxon>
        <taxon>Clostridia</taxon>
        <taxon>Eubacteriales</taxon>
        <taxon>Clostridiaceae</taxon>
        <taxon>Clostridium</taxon>
    </lineage>
</organism>
<evidence type="ECO:0000313" key="1">
    <source>
        <dbReference type="EMBL" id="NMF05461.1"/>
    </source>
</evidence>
<evidence type="ECO:0000313" key="6">
    <source>
        <dbReference type="Proteomes" id="UP000190973"/>
    </source>
</evidence>
<keyword evidence="3" id="KW-0012">Acyltransferase</keyword>
<dbReference type="InterPro" id="IPR001451">
    <property type="entry name" value="Hexapep"/>
</dbReference>
<dbReference type="NCBIfam" id="TIGR03570">
    <property type="entry name" value="NeuD_NnaD"/>
    <property type="match status" value="1"/>
</dbReference>
<dbReference type="Proteomes" id="UP000190973">
    <property type="component" value="Unassembled WGS sequence"/>
</dbReference>
<dbReference type="GO" id="GO:0016746">
    <property type="term" value="F:acyltransferase activity"/>
    <property type="evidence" value="ECO:0007669"/>
    <property type="project" value="UniProtKB-KW"/>
</dbReference>
<proteinExistence type="predicted"/>
<protein>
    <submittedName>
        <fullName evidence="1 3">Acetyltransferase</fullName>
        <ecNumber evidence="3">2.3.1.-</ecNumber>
    </submittedName>
    <submittedName>
        <fullName evidence="2 4">Sugar O-acyltransferase</fullName>
    </submittedName>
</protein>
<reference evidence="4 5" key="2">
    <citation type="submission" date="2017-02" db="EMBL/GenBank/DDBJ databases">
        <title>Genome sequence of Clostridium beijerinckii Br21.</title>
        <authorList>
            <person name="Fonseca B.C."/>
            <person name="Guazzaroni M.E."/>
            <person name="Riano-Pachon D.M."/>
            <person name="Reginatto V."/>
        </authorList>
    </citation>
    <scope>NUCLEOTIDE SEQUENCE [LARGE SCALE GENOMIC DNA]</scope>
    <source>
        <strain evidence="4 5">Br21</strain>
    </source>
</reference>
<evidence type="ECO:0000313" key="7">
    <source>
        <dbReference type="Proteomes" id="UP000587880"/>
    </source>
</evidence>
<dbReference type="EMBL" id="MWMH01000003">
    <property type="protein sequence ID" value="OOP73373.1"/>
    <property type="molecule type" value="Genomic_DNA"/>
</dbReference>
<dbReference type="AlphaFoldDB" id="A0A1S8SEB5"/>
<dbReference type="Proteomes" id="UP000587880">
    <property type="component" value="Unassembled WGS sequence"/>
</dbReference>
<dbReference type="PANTHER" id="PTHR43300">
    <property type="entry name" value="ACETYLTRANSFERASE"/>
    <property type="match status" value="1"/>
</dbReference>
<evidence type="ECO:0000313" key="4">
    <source>
        <dbReference type="EMBL" id="OOP73373.1"/>
    </source>
</evidence>
<dbReference type="EMBL" id="JABAGD010000019">
    <property type="protein sequence ID" value="NMF05461.1"/>
    <property type="molecule type" value="Genomic_DNA"/>
</dbReference>
<dbReference type="Gene3D" id="2.160.10.10">
    <property type="entry name" value="Hexapeptide repeat proteins"/>
    <property type="match status" value="1"/>
</dbReference>
<dbReference type="CDD" id="cd03360">
    <property type="entry name" value="LbH_AT_putative"/>
    <property type="match status" value="1"/>
</dbReference>
<evidence type="ECO:0000313" key="5">
    <source>
        <dbReference type="Proteomes" id="UP000190959"/>
    </source>
</evidence>
<dbReference type="EMBL" id="LZZI01000009">
    <property type="protein sequence ID" value="OOM63719.1"/>
    <property type="molecule type" value="Genomic_DNA"/>
</dbReference>
<dbReference type="PANTHER" id="PTHR43300:SF4">
    <property type="entry name" value="ACYL-[ACYL-CARRIER-PROTEIN]--UDP-N-ACETYLGLUCOSAMINE O-ACYLTRANSFERASE"/>
    <property type="match status" value="1"/>
</dbReference>
<dbReference type="Proteomes" id="UP000190959">
    <property type="component" value="Unassembled WGS sequence"/>
</dbReference>
<comment type="caution">
    <text evidence="3">The sequence shown here is derived from an EMBL/GenBank/DDBJ whole genome shotgun (WGS) entry which is preliminary data.</text>
</comment>
<reference evidence="2" key="5">
    <citation type="journal article" date="2022" name="Nat. Biotechnol.">
        <title>Carbon-negative production of acetone and isopropanol by gas fermentation at industrial pilot scale.</title>
        <authorList>
            <person name="Liew F.E."/>
            <person name="Nogle R."/>
            <person name="Abdalla T."/>
            <person name="Rasor B.J."/>
            <person name="Canter C."/>
            <person name="Jensen R.O."/>
            <person name="Wang L."/>
            <person name="Strutz J."/>
            <person name="Chirania P."/>
            <person name="De Tissera S."/>
            <person name="Mueller A.P."/>
            <person name="Ruan Z."/>
            <person name="Gao A."/>
            <person name="Tran L."/>
            <person name="Engle N.L."/>
            <person name="Bromley J.C."/>
            <person name="Daniell J."/>
            <person name="Conrado R."/>
            <person name="Tschaplinski T.J."/>
            <person name="Giannone R.J."/>
            <person name="Hettich R.L."/>
            <person name="Karim A.S."/>
            <person name="Simpson S.D."/>
            <person name="Brown S.D."/>
            <person name="Leang C."/>
            <person name="Jewett M.C."/>
            <person name="Kopke M."/>
        </authorList>
    </citation>
    <scope>NUCLEOTIDE SEQUENCE</scope>
    <source>
        <strain evidence="2">DJ080</strain>
    </source>
</reference>
<evidence type="ECO:0000313" key="2">
    <source>
        <dbReference type="EMBL" id="NRT87548.1"/>
    </source>
</evidence>
<dbReference type="InterPro" id="IPR011004">
    <property type="entry name" value="Trimer_LpxA-like_sf"/>
</dbReference>
<dbReference type="EC" id="2.3.1.-" evidence="3"/>
<reference evidence="1 7" key="3">
    <citation type="submission" date="2020-04" db="EMBL/GenBank/DDBJ databases">
        <authorList>
            <person name="Hitch T.C.A."/>
            <person name="Wylensek D."/>
            <person name="Clavel T."/>
        </authorList>
    </citation>
    <scope>NUCLEOTIDE SEQUENCE [LARGE SCALE GENOMIC DNA]</scope>
    <source>
        <strain evidence="1 7">WB01_NA02</strain>
    </source>
</reference>
<reference evidence="3 6" key="1">
    <citation type="submission" date="2016-05" db="EMBL/GenBank/DDBJ databases">
        <title>Microbial solvent formation.</title>
        <authorList>
            <person name="Poehlein A."/>
            <person name="Montoya Solano J.D."/>
            <person name="Flitsch S."/>
            <person name="Krabben P."/>
            <person name="Duerre P."/>
            <person name="Daniel R."/>
        </authorList>
    </citation>
    <scope>NUCLEOTIDE SEQUENCE [LARGE SCALE GENOMIC DNA]</scope>
    <source>
        <strain evidence="3 6">DSM 53</strain>
    </source>
</reference>
<gene>
    <name evidence="3" type="primary">epsM</name>
    <name evidence="2" type="ORF">B0H41_001227</name>
    <name evidence="4" type="ORF">CBEIBR21_10110</name>
    <name evidence="3" type="ORF">CLBCK_08540</name>
    <name evidence="1" type="ORF">HF849_12070</name>
</gene>
<dbReference type="InterPro" id="IPR020019">
    <property type="entry name" value="AcTrfase_PglD-like"/>
</dbReference>